<protein>
    <submittedName>
        <fullName evidence="2">Uncharacterized protein</fullName>
    </submittedName>
</protein>
<comment type="caution">
    <text evidence="2">The sequence shown here is derived from an EMBL/GenBank/DDBJ whole genome shotgun (WGS) entry which is preliminary data.</text>
</comment>
<name>K0TEC2_THAOC</name>
<sequence length="230" mass="24803">REKAAALSEKNAAELRHEQAVEDLKGSYSDALEWAYSVKPIPREHWLEKGYTEEYADGLGFCRTPFWREFCASNADPDTTPERKLSQVAESRSRKGRDSPDADVPAPPPRRPLNFPAPSTIQRYAYGKQHALLVGSAAAYTLGPGPCPGPAAHSTSQHPAPTLRQTASPPARVASWLGGGVHVGHGAVPPLLPAEVGKSGVQEDEEEMESANVDAGGYEDWGCDDAVRYS</sequence>
<feature type="region of interest" description="Disordered" evidence="1">
    <location>
        <begin position="197"/>
        <end position="220"/>
    </location>
</feature>
<gene>
    <name evidence="2" type="ORF">THAOC_02558</name>
</gene>
<evidence type="ECO:0000256" key="1">
    <source>
        <dbReference type="SAM" id="MobiDB-lite"/>
    </source>
</evidence>
<feature type="compositionally biased region" description="Basic and acidic residues" evidence="1">
    <location>
        <begin position="80"/>
        <end position="100"/>
    </location>
</feature>
<dbReference type="AlphaFoldDB" id="K0TEC2"/>
<evidence type="ECO:0000313" key="3">
    <source>
        <dbReference type="Proteomes" id="UP000266841"/>
    </source>
</evidence>
<dbReference type="EMBL" id="AGNL01002766">
    <property type="protein sequence ID" value="EJK75715.1"/>
    <property type="molecule type" value="Genomic_DNA"/>
</dbReference>
<organism evidence="2 3">
    <name type="scientific">Thalassiosira oceanica</name>
    <name type="common">Marine diatom</name>
    <dbReference type="NCBI Taxonomy" id="159749"/>
    <lineage>
        <taxon>Eukaryota</taxon>
        <taxon>Sar</taxon>
        <taxon>Stramenopiles</taxon>
        <taxon>Ochrophyta</taxon>
        <taxon>Bacillariophyta</taxon>
        <taxon>Coscinodiscophyceae</taxon>
        <taxon>Thalassiosirophycidae</taxon>
        <taxon>Thalassiosirales</taxon>
        <taxon>Thalassiosiraceae</taxon>
        <taxon>Thalassiosira</taxon>
    </lineage>
</organism>
<evidence type="ECO:0000313" key="2">
    <source>
        <dbReference type="EMBL" id="EJK75715.1"/>
    </source>
</evidence>
<reference evidence="2 3" key="1">
    <citation type="journal article" date="2012" name="Genome Biol.">
        <title>Genome and low-iron response of an oceanic diatom adapted to chronic iron limitation.</title>
        <authorList>
            <person name="Lommer M."/>
            <person name="Specht M."/>
            <person name="Roy A.S."/>
            <person name="Kraemer L."/>
            <person name="Andreson R."/>
            <person name="Gutowska M.A."/>
            <person name="Wolf J."/>
            <person name="Bergner S.V."/>
            <person name="Schilhabel M.B."/>
            <person name="Klostermeier U.C."/>
            <person name="Beiko R.G."/>
            <person name="Rosenstiel P."/>
            <person name="Hippler M."/>
            <person name="Laroche J."/>
        </authorList>
    </citation>
    <scope>NUCLEOTIDE SEQUENCE [LARGE SCALE GENOMIC DNA]</scope>
    <source>
        <strain evidence="2 3">CCMP1005</strain>
    </source>
</reference>
<accession>K0TEC2</accession>
<proteinExistence type="predicted"/>
<feature type="region of interest" description="Disordered" evidence="1">
    <location>
        <begin position="73"/>
        <end position="118"/>
    </location>
</feature>
<feature type="non-terminal residue" evidence="2">
    <location>
        <position position="1"/>
    </location>
</feature>
<dbReference type="Proteomes" id="UP000266841">
    <property type="component" value="Unassembled WGS sequence"/>
</dbReference>
<keyword evidence="3" id="KW-1185">Reference proteome</keyword>